<dbReference type="PANTHER" id="PTHR22999:SF23">
    <property type="entry name" value="SORTING NEXIN-16"/>
    <property type="match status" value="1"/>
</dbReference>
<evidence type="ECO:0000259" key="4">
    <source>
        <dbReference type="PROSITE" id="PS50195"/>
    </source>
</evidence>
<dbReference type="Pfam" id="PF00787">
    <property type="entry name" value="PX"/>
    <property type="match status" value="1"/>
</dbReference>
<keyword evidence="2" id="KW-0963">Cytoplasm</keyword>
<dbReference type="SMART" id="SM00312">
    <property type="entry name" value="PX"/>
    <property type="match status" value="1"/>
</dbReference>
<comment type="subcellular location">
    <subcellularLocation>
        <location evidence="1">Cytoplasm</location>
    </subcellularLocation>
</comment>
<evidence type="ECO:0000256" key="1">
    <source>
        <dbReference type="ARBA" id="ARBA00004496"/>
    </source>
</evidence>
<keyword evidence="6" id="KW-1185">Reference proteome</keyword>
<evidence type="ECO:0000313" key="5">
    <source>
        <dbReference type="Ensembl" id="ENSFHEP00000015253.1"/>
    </source>
</evidence>
<dbReference type="InterPro" id="IPR036871">
    <property type="entry name" value="PX_dom_sf"/>
</dbReference>
<dbReference type="GO" id="GO:0005770">
    <property type="term" value="C:late endosome"/>
    <property type="evidence" value="ECO:0007669"/>
    <property type="project" value="TreeGrafter"/>
</dbReference>
<dbReference type="GO" id="GO:0045022">
    <property type="term" value="P:early endosome to late endosome transport"/>
    <property type="evidence" value="ECO:0007669"/>
    <property type="project" value="TreeGrafter"/>
</dbReference>
<dbReference type="GO" id="GO:0035091">
    <property type="term" value="F:phosphatidylinositol binding"/>
    <property type="evidence" value="ECO:0007669"/>
    <property type="project" value="InterPro"/>
</dbReference>
<dbReference type="AlphaFoldDB" id="A0A3Q2PNY1"/>
<dbReference type="GeneTree" id="ENSGT00390000005651"/>
<dbReference type="Proteomes" id="UP000265000">
    <property type="component" value="Unplaced"/>
</dbReference>
<evidence type="ECO:0000313" key="6">
    <source>
        <dbReference type="Proteomes" id="UP000265000"/>
    </source>
</evidence>
<accession>A0A3Q2PNY1</accession>
<organism evidence="5 6">
    <name type="scientific">Fundulus heteroclitus</name>
    <name type="common">Killifish</name>
    <name type="synonym">Mummichog</name>
    <dbReference type="NCBI Taxonomy" id="8078"/>
    <lineage>
        <taxon>Eukaryota</taxon>
        <taxon>Metazoa</taxon>
        <taxon>Chordata</taxon>
        <taxon>Craniata</taxon>
        <taxon>Vertebrata</taxon>
        <taxon>Euteleostomi</taxon>
        <taxon>Actinopterygii</taxon>
        <taxon>Neopterygii</taxon>
        <taxon>Teleostei</taxon>
        <taxon>Neoteleostei</taxon>
        <taxon>Acanthomorphata</taxon>
        <taxon>Ovalentaria</taxon>
        <taxon>Atherinomorphae</taxon>
        <taxon>Cyprinodontiformes</taxon>
        <taxon>Fundulidae</taxon>
        <taxon>Fundulus</taxon>
    </lineage>
</organism>
<reference evidence="5" key="1">
    <citation type="submission" date="2025-08" db="UniProtKB">
        <authorList>
            <consortium name="Ensembl"/>
        </authorList>
    </citation>
    <scope>IDENTIFICATION</scope>
</reference>
<reference evidence="5" key="2">
    <citation type="submission" date="2025-09" db="UniProtKB">
        <authorList>
            <consortium name="Ensembl"/>
        </authorList>
    </citation>
    <scope>IDENTIFICATION</scope>
</reference>
<dbReference type="GO" id="GO:0008333">
    <property type="term" value="P:endosome to lysosome transport"/>
    <property type="evidence" value="ECO:0007669"/>
    <property type="project" value="TreeGrafter"/>
</dbReference>
<evidence type="ECO:0000256" key="3">
    <source>
        <dbReference type="SAM" id="Coils"/>
    </source>
</evidence>
<sequence length="321" mass="37190">MADPFVPVHFAVNWFTVNRSHFKRGASLHINPSTNSEAFIPRCCPLGKGDGPYRAPDRQTNCNETGNRARGNFLDGSANTGDSWEERSITATLLGYEILKERAKFTVYKILVQRPKGGSWLIFRRYTDFCILSDKLKELFPSFLPSLPSKRRFKDNYDDGFLRRRQCGLQTFLEDLMLHKDVRSSEPVRHFLSVVDLQSPFYSMEESRAFCETLEQKNHRLLRELLDKQREVDSLKKALEDKENYINLLWKKGRALKDLDLEFQQDRHALKERDRCERIEGRIEAKNHIKTLTGLGSFSPKSTVKATKADCCVFIYGNVLK</sequence>
<dbReference type="GO" id="GO:0005769">
    <property type="term" value="C:early endosome"/>
    <property type="evidence" value="ECO:0007669"/>
    <property type="project" value="TreeGrafter"/>
</dbReference>
<dbReference type="PANTHER" id="PTHR22999">
    <property type="entry name" value="PX SERINE/THREONINE KINASE PXK"/>
    <property type="match status" value="1"/>
</dbReference>
<dbReference type="GO" id="GO:0006622">
    <property type="term" value="P:protein targeting to lysosome"/>
    <property type="evidence" value="ECO:0007669"/>
    <property type="project" value="TreeGrafter"/>
</dbReference>
<evidence type="ECO:0000256" key="2">
    <source>
        <dbReference type="ARBA" id="ARBA00022490"/>
    </source>
</evidence>
<protein>
    <submittedName>
        <fullName evidence="5">Sorting nexin-16</fullName>
    </submittedName>
</protein>
<dbReference type="InterPro" id="IPR051837">
    <property type="entry name" value="SortingNexin/PXDomain-PKLike"/>
</dbReference>
<dbReference type="SUPFAM" id="SSF64268">
    <property type="entry name" value="PX domain"/>
    <property type="match status" value="1"/>
</dbReference>
<keyword evidence="3" id="KW-0175">Coiled coil</keyword>
<name>A0A3Q2PNY1_FUNHE</name>
<proteinExistence type="predicted"/>
<feature type="coiled-coil region" evidence="3">
    <location>
        <begin position="211"/>
        <end position="245"/>
    </location>
</feature>
<dbReference type="InterPro" id="IPR001683">
    <property type="entry name" value="PX_dom"/>
</dbReference>
<dbReference type="Gene3D" id="3.30.1520.10">
    <property type="entry name" value="Phox-like domain"/>
    <property type="match status" value="1"/>
</dbReference>
<dbReference type="PROSITE" id="PS50195">
    <property type="entry name" value="PX"/>
    <property type="match status" value="1"/>
</dbReference>
<dbReference type="Ensembl" id="ENSFHET00000023316.1">
    <property type="protein sequence ID" value="ENSFHEP00000015253.1"/>
    <property type="gene ID" value="ENSFHEG00000016861.1"/>
</dbReference>
<dbReference type="STRING" id="8078.ENSFHEP00000015253"/>
<feature type="domain" description="PX" evidence="4">
    <location>
        <begin position="86"/>
        <end position="199"/>
    </location>
</feature>